<dbReference type="GO" id="GO:0000731">
    <property type="term" value="P:DNA synthesis involved in DNA repair"/>
    <property type="evidence" value="ECO:0007669"/>
    <property type="project" value="TreeGrafter"/>
</dbReference>
<dbReference type="EMBL" id="PYOY01000019">
    <property type="protein sequence ID" value="PSX03049.1"/>
    <property type="molecule type" value="Genomic_DNA"/>
</dbReference>
<keyword evidence="2" id="KW-0547">Nucleotide-binding</keyword>
<accession>A0A855SC32</accession>
<dbReference type="Proteomes" id="UP000241440">
    <property type="component" value="Unassembled WGS sequence"/>
</dbReference>
<proteinExistence type="predicted"/>
<feature type="domain" description="ATPase AAA-type core" evidence="1">
    <location>
        <begin position="25"/>
        <end position="332"/>
    </location>
</feature>
<dbReference type="InterPro" id="IPR003959">
    <property type="entry name" value="ATPase_AAA_core"/>
</dbReference>
<keyword evidence="2" id="KW-0067">ATP-binding</keyword>
<dbReference type="GeneID" id="61231637"/>
<reference evidence="2 3" key="1">
    <citation type="submission" date="2018-01" db="EMBL/GenBank/DDBJ databases">
        <title>Whole genome sequencing of Histamine producing bacteria.</title>
        <authorList>
            <person name="Butler K."/>
        </authorList>
    </citation>
    <scope>NUCLEOTIDE SEQUENCE [LARGE SCALE GENOMIC DNA]</scope>
    <source>
        <strain evidence="2 3">A2-1</strain>
    </source>
</reference>
<name>A0A855SC32_PHOAN</name>
<dbReference type="InterPro" id="IPR027417">
    <property type="entry name" value="P-loop_NTPase"/>
</dbReference>
<dbReference type="AlphaFoldDB" id="A0A855SC32"/>
<comment type="caution">
    <text evidence="2">The sequence shown here is derived from an EMBL/GenBank/DDBJ whole genome shotgun (WGS) entry which is preliminary data.</text>
</comment>
<gene>
    <name evidence="2" type="ORF">C0W41_21090</name>
</gene>
<dbReference type="Pfam" id="PF13304">
    <property type="entry name" value="AAA_21"/>
    <property type="match status" value="1"/>
</dbReference>
<dbReference type="SUPFAM" id="SSF52540">
    <property type="entry name" value="P-loop containing nucleoside triphosphate hydrolases"/>
    <property type="match status" value="1"/>
</dbReference>
<dbReference type="Gene3D" id="3.40.50.300">
    <property type="entry name" value="P-loop containing nucleotide triphosphate hydrolases"/>
    <property type="match status" value="1"/>
</dbReference>
<sequence>MIIKSFSIKDSIQNLQVSDVELRKLNVLVGTSGAGKTTIMAALNTIKKIALGRSSPGDEWSINFIDNYGHDVVWCGRFSDDTDLDSSDNEISELLEEKIIIDGKVILEKKDDKTIFSDSSLPKIDKYKSNFYILRDNEVLTPLYQSMQSIIMIHNDSKPHMSEVSTPLLTDKSLKKVSDFFDVNKDASIVDYCDKYNDIDCRSKIFFAKKYDSLKFEDFLFVYTSIFSNVESILTKEIEAIPRKGSSKVHHGFQISLKLVDGTIVKQSNISSGMFKTMMLLSDLMFSSKNTVFLIDEIENSLGVNCLPDIIQEIKAANFQCVISTHHPKIINDISPSNWLIVHRDSGVIKTSKATDIENSSSHHDKFIQLINSCIFRDEK</sequence>
<dbReference type="GO" id="GO:0016887">
    <property type="term" value="F:ATP hydrolysis activity"/>
    <property type="evidence" value="ECO:0007669"/>
    <property type="project" value="InterPro"/>
</dbReference>
<dbReference type="PANTHER" id="PTHR32182">
    <property type="entry name" value="DNA REPLICATION AND REPAIR PROTEIN RECF"/>
    <property type="match status" value="1"/>
</dbReference>
<dbReference type="GO" id="GO:0005524">
    <property type="term" value="F:ATP binding"/>
    <property type="evidence" value="ECO:0007669"/>
    <property type="project" value="UniProtKB-KW"/>
</dbReference>
<evidence type="ECO:0000313" key="2">
    <source>
        <dbReference type="EMBL" id="PSX03049.1"/>
    </source>
</evidence>
<evidence type="ECO:0000259" key="1">
    <source>
        <dbReference type="Pfam" id="PF13304"/>
    </source>
</evidence>
<dbReference type="RefSeq" id="WP_045133059.1">
    <property type="nucleotide sequence ID" value="NZ_JZSX01000015.1"/>
</dbReference>
<dbReference type="PANTHER" id="PTHR32182:SF22">
    <property type="entry name" value="ATP-DEPENDENT ENDONUCLEASE, OLD FAMILY-RELATED"/>
    <property type="match status" value="1"/>
</dbReference>
<dbReference type="GO" id="GO:0006302">
    <property type="term" value="P:double-strand break repair"/>
    <property type="evidence" value="ECO:0007669"/>
    <property type="project" value="TreeGrafter"/>
</dbReference>
<organism evidence="2 3">
    <name type="scientific">Photobacterium angustum</name>
    <dbReference type="NCBI Taxonomy" id="661"/>
    <lineage>
        <taxon>Bacteria</taxon>
        <taxon>Pseudomonadati</taxon>
        <taxon>Pseudomonadota</taxon>
        <taxon>Gammaproteobacteria</taxon>
        <taxon>Vibrionales</taxon>
        <taxon>Vibrionaceae</taxon>
        <taxon>Photobacterium</taxon>
    </lineage>
</organism>
<protein>
    <submittedName>
        <fullName evidence="2">ATP-binding protein</fullName>
    </submittedName>
</protein>
<evidence type="ECO:0000313" key="3">
    <source>
        <dbReference type="Proteomes" id="UP000241440"/>
    </source>
</evidence>